<feature type="transmembrane region" description="Helical" evidence="1">
    <location>
        <begin position="59"/>
        <end position="82"/>
    </location>
</feature>
<feature type="transmembrane region" description="Helical" evidence="1">
    <location>
        <begin position="24"/>
        <end position="47"/>
    </location>
</feature>
<protein>
    <submittedName>
        <fullName evidence="2">Uncharacterized protein</fullName>
    </submittedName>
</protein>
<keyword evidence="3" id="KW-1185">Reference proteome</keyword>
<evidence type="ECO:0000256" key="1">
    <source>
        <dbReference type="SAM" id="Phobius"/>
    </source>
</evidence>
<dbReference type="AlphaFoldDB" id="A0AAV9Z5N5"/>
<gene>
    <name evidence="2" type="ORF">R3P38DRAFT_643489</name>
</gene>
<dbReference type="Proteomes" id="UP001362999">
    <property type="component" value="Unassembled WGS sequence"/>
</dbReference>
<dbReference type="EMBL" id="JAWWNJ010000198">
    <property type="protein sequence ID" value="KAK6971957.1"/>
    <property type="molecule type" value="Genomic_DNA"/>
</dbReference>
<feature type="transmembrane region" description="Helical" evidence="1">
    <location>
        <begin position="170"/>
        <end position="194"/>
    </location>
</feature>
<evidence type="ECO:0000313" key="2">
    <source>
        <dbReference type="EMBL" id="KAK6971957.1"/>
    </source>
</evidence>
<comment type="caution">
    <text evidence="2">The sequence shown here is derived from an EMBL/GenBank/DDBJ whole genome shotgun (WGS) entry which is preliminary data.</text>
</comment>
<feature type="transmembrane region" description="Helical" evidence="1">
    <location>
        <begin position="257"/>
        <end position="275"/>
    </location>
</feature>
<keyword evidence="1" id="KW-0472">Membrane</keyword>
<accession>A0AAV9Z5N5</accession>
<feature type="transmembrane region" description="Helical" evidence="1">
    <location>
        <begin position="215"/>
        <end position="237"/>
    </location>
</feature>
<feature type="transmembrane region" description="Helical" evidence="1">
    <location>
        <begin position="118"/>
        <end position="137"/>
    </location>
</feature>
<name>A0AAV9Z5N5_9AGAR</name>
<organism evidence="2 3">
    <name type="scientific">Favolaschia claudopus</name>
    <dbReference type="NCBI Taxonomy" id="2862362"/>
    <lineage>
        <taxon>Eukaryota</taxon>
        <taxon>Fungi</taxon>
        <taxon>Dikarya</taxon>
        <taxon>Basidiomycota</taxon>
        <taxon>Agaricomycotina</taxon>
        <taxon>Agaricomycetes</taxon>
        <taxon>Agaricomycetidae</taxon>
        <taxon>Agaricales</taxon>
        <taxon>Marasmiineae</taxon>
        <taxon>Mycenaceae</taxon>
        <taxon>Favolaschia</taxon>
    </lineage>
</organism>
<sequence>MAAQAQETALLLQELYALVEGQSVVAAAALVVHGVFLLLFVLALYFLAHNHARGQRVLLFAAILLAGFAIVQVALDVALAGLPATALRRILKEGMTRDVMSLMEAFASMYRMRQGTLATNNAIADGLLLYRCYLIWAGSRYERFIIAVPSILIIITAAIAYATIYRTWDIRIPFGLALFTNLILFGLIAFRIWYKRRQAGVYLKQNAQVQRRYTASLEILLESGLLYVAAVLIYLISMSSGKVVPPFNTFQNICWGSLAQLVNIVPTLILVRVALVKRAASDAAAEKEGGSVAEWKQMRSQGAQESV</sequence>
<feature type="transmembrane region" description="Helical" evidence="1">
    <location>
        <begin position="144"/>
        <end position="164"/>
    </location>
</feature>
<keyword evidence="1" id="KW-0812">Transmembrane</keyword>
<proteinExistence type="predicted"/>
<evidence type="ECO:0000313" key="3">
    <source>
        <dbReference type="Proteomes" id="UP001362999"/>
    </source>
</evidence>
<keyword evidence="1" id="KW-1133">Transmembrane helix</keyword>
<reference evidence="2 3" key="1">
    <citation type="journal article" date="2024" name="J Genomics">
        <title>Draft genome sequencing and assembly of Favolaschia claudopus CIRM-BRFM 2984 isolated from oak limbs.</title>
        <authorList>
            <person name="Navarro D."/>
            <person name="Drula E."/>
            <person name="Chaduli D."/>
            <person name="Cazenave R."/>
            <person name="Ahrendt S."/>
            <person name="Wang J."/>
            <person name="Lipzen A."/>
            <person name="Daum C."/>
            <person name="Barry K."/>
            <person name="Grigoriev I.V."/>
            <person name="Favel A."/>
            <person name="Rosso M.N."/>
            <person name="Martin F."/>
        </authorList>
    </citation>
    <scope>NUCLEOTIDE SEQUENCE [LARGE SCALE GENOMIC DNA]</scope>
    <source>
        <strain evidence="2 3">CIRM-BRFM 2984</strain>
    </source>
</reference>